<keyword evidence="2" id="KW-1185">Reference proteome</keyword>
<dbReference type="KEGG" id="fbe:FF125_12720"/>
<organism evidence="1 2">
    <name type="scientific">Aureibaculum algae</name>
    <dbReference type="NCBI Taxonomy" id="2584122"/>
    <lineage>
        <taxon>Bacteria</taxon>
        <taxon>Pseudomonadati</taxon>
        <taxon>Bacteroidota</taxon>
        <taxon>Flavobacteriia</taxon>
        <taxon>Flavobacteriales</taxon>
        <taxon>Flavobacteriaceae</taxon>
        <taxon>Aureibaculum</taxon>
    </lineage>
</organism>
<protein>
    <recommendedName>
        <fullName evidence="3">Lipoprotein</fullName>
    </recommendedName>
</protein>
<evidence type="ECO:0000313" key="2">
    <source>
        <dbReference type="Proteomes" id="UP000306229"/>
    </source>
</evidence>
<reference evidence="1 2" key="1">
    <citation type="submission" date="2019-05" db="EMBL/GenBank/DDBJ databases">
        <title>Algicella ahnfeltiae gen. nov., sp. nov., a novel marine bacterium of the family Flavobacteriaceae isolated from a red alga.</title>
        <authorList>
            <person name="Nedashkovskaya O.I."/>
            <person name="Kukhlevskiy A.D."/>
            <person name="Kim S.-G."/>
            <person name="Zhukova N.V."/>
            <person name="Mikhailov V.V."/>
        </authorList>
    </citation>
    <scope>NUCLEOTIDE SEQUENCE [LARGE SCALE GENOMIC DNA]</scope>
    <source>
        <strain evidence="1 2">10Alg115</strain>
    </source>
</reference>
<dbReference type="AlphaFoldDB" id="A0A5B7TWK3"/>
<dbReference type="RefSeq" id="WP_138950119.1">
    <property type="nucleotide sequence ID" value="NZ_CP040749.1"/>
</dbReference>
<dbReference type="PROSITE" id="PS51257">
    <property type="entry name" value="PROKAR_LIPOPROTEIN"/>
    <property type="match status" value="1"/>
</dbReference>
<sequence>MKKIIYIISAFLLTSCFSESNNTLSSDNLINETFNKSEIKDLQHILNFFNNEICNSKFENMNKCYLNYCLEINTQIKKTGTFNSNLNFEKQRELYSKIDNNTFNEIWVFEKSLPLNKRKDTLKYLDLNYEGKYRNFINEYGKENIEIKKYAESYNVSACLSPSMFAEMTENYELFKIIKLKTKLVIAIHYLTLNDQNWRNEKY</sequence>
<dbReference type="Proteomes" id="UP000306229">
    <property type="component" value="Chromosome"/>
</dbReference>
<name>A0A5B7TWK3_9FLAO</name>
<dbReference type="OrthoDB" id="979576at2"/>
<gene>
    <name evidence="1" type="ORF">FF125_12720</name>
</gene>
<proteinExistence type="predicted"/>
<evidence type="ECO:0008006" key="3">
    <source>
        <dbReference type="Google" id="ProtNLM"/>
    </source>
</evidence>
<accession>A0A5B7TWK3</accession>
<dbReference type="EMBL" id="CP040749">
    <property type="protein sequence ID" value="QCX39257.1"/>
    <property type="molecule type" value="Genomic_DNA"/>
</dbReference>
<evidence type="ECO:0000313" key="1">
    <source>
        <dbReference type="EMBL" id="QCX39257.1"/>
    </source>
</evidence>